<dbReference type="EMBL" id="QFFF01000001">
    <property type="protein sequence ID" value="PWG03303.1"/>
    <property type="molecule type" value="Genomic_DNA"/>
</dbReference>
<reference evidence="1 2" key="1">
    <citation type="submission" date="2018-05" db="EMBL/GenBank/DDBJ databases">
        <title>Genome of Sphingosinicella humi QZX222.</title>
        <authorList>
            <person name="Qiao Z."/>
            <person name="Wang G."/>
        </authorList>
    </citation>
    <scope>NUCLEOTIDE SEQUENCE [LARGE SCALE GENOMIC DNA]</scope>
    <source>
        <strain evidence="1 2">QZX222</strain>
    </source>
</reference>
<organism evidence="1 2">
    <name type="scientific">Allosphingosinicella humi</name>
    <dbReference type="NCBI Taxonomy" id="2068657"/>
    <lineage>
        <taxon>Bacteria</taxon>
        <taxon>Pseudomonadati</taxon>
        <taxon>Pseudomonadota</taxon>
        <taxon>Alphaproteobacteria</taxon>
        <taxon>Sphingomonadales</taxon>
        <taxon>Sphingomonadaceae</taxon>
        <taxon>Allosphingosinicella</taxon>
    </lineage>
</organism>
<name>A0A2U2J4M7_9SPHN</name>
<dbReference type="Proteomes" id="UP000245916">
    <property type="component" value="Unassembled WGS sequence"/>
</dbReference>
<comment type="caution">
    <text evidence="1">The sequence shown here is derived from an EMBL/GenBank/DDBJ whole genome shotgun (WGS) entry which is preliminary data.</text>
</comment>
<proteinExistence type="predicted"/>
<gene>
    <name evidence="1" type="ORF">DF286_10815</name>
</gene>
<keyword evidence="2" id="KW-1185">Reference proteome</keyword>
<protein>
    <submittedName>
        <fullName evidence="1">Uncharacterized protein</fullName>
    </submittedName>
</protein>
<sequence>MDHIIRMPDAEAVKQAAFTGGEVQISVSVPIGSFAKAAKHMNDLLEVSPVYYYHKDEWPLEDIQGLCAVFWTLMNRLPLTPSEHLQLLERFDNGVSGGQYVREFIAGWVQTNPEDFLGELSDATIDELAGRASKVKRRRRKAA</sequence>
<evidence type="ECO:0000313" key="2">
    <source>
        <dbReference type="Proteomes" id="UP000245916"/>
    </source>
</evidence>
<dbReference type="AlphaFoldDB" id="A0A2U2J4M7"/>
<evidence type="ECO:0000313" key="1">
    <source>
        <dbReference type="EMBL" id="PWG03303.1"/>
    </source>
</evidence>
<dbReference type="RefSeq" id="WP_109271440.1">
    <property type="nucleotide sequence ID" value="NZ_QFFF01000001.1"/>
</dbReference>
<accession>A0A2U2J4M7</accession>